<keyword evidence="2" id="KW-1185">Reference proteome</keyword>
<dbReference type="Proteomes" id="UP000814033">
    <property type="component" value="Unassembled WGS sequence"/>
</dbReference>
<protein>
    <submittedName>
        <fullName evidence="1">2-dehydropantoate 2-reductase</fullName>
    </submittedName>
</protein>
<gene>
    <name evidence="1" type="ORF">FA95DRAFT_158614</name>
</gene>
<sequence>MRFHVLGVGAIGTLVAHHLRETLDPKHAVVLIHKSAAQRRRAIEKRNTIRVEANGVSLFSTGYRSEYFQTRPQMRHDRRARGKRAMAAAQAEDTGVVEEQPDVDDGPAKEIESLIVTTKAYSVLDAIKGLLPRISPKTTIVLLHNGMGVYEQLLAEVFRNPLQRPSFIVASNSHGAWTKDYLNCVHAGQGEIVFGIAADAHAPDFEAGLGDPYPSAKWPPPLDAITTGDDDDAARYLSLRNTVAALSALPGLKSTWQPIARVLVALKRKLVVNCAVNPLTAVLGCRNGDLLDSSSGRLLIRSVCAEAALAFALDEQGTVLPAGHSLGEERREKHRRLDAGFSRVPPALTAEALEEEVLRVATATGNNISSMLADVRNGSYTEIDYMNGYLVGLGRANRLNMSTTTALMHLVKMRSSLPIDRLSFKL</sequence>
<reference evidence="1" key="2">
    <citation type="journal article" date="2022" name="New Phytol.">
        <title>Evolutionary transition to the ectomycorrhizal habit in the genomes of a hyperdiverse lineage of mushroom-forming fungi.</title>
        <authorList>
            <person name="Looney B."/>
            <person name="Miyauchi S."/>
            <person name="Morin E."/>
            <person name="Drula E."/>
            <person name="Courty P.E."/>
            <person name="Kohler A."/>
            <person name="Kuo A."/>
            <person name="LaButti K."/>
            <person name="Pangilinan J."/>
            <person name="Lipzen A."/>
            <person name="Riley R."/>
            <person name="Andreopoulos W."/>
            <person name="He G."/>
            <person name="Johnson J."/>
            <person name="Nolan M."/>
            <person name="Tritt A."/>
            <person name="Barry K.W."/>
            <person name="Grigoriev I.V."/>
            <person name="Nagy L.G."/>
            <person name="Hibbett D."/>
            <person name="Henrissat B."/>
            <person name="Matheny P.B."/>
            <person name="Labbe J."/>
            <person name="Martin F.M."/>
        </authorList>
    </citation>
    <scope>NUCLEOTIDE SEQUENCE</scope>
    <source>
        <strain evidence="1">FP105234-sp</strain>
    </source>
</reference>
<organism evidence="1 2">
    <name type="scientific">Auriscalpium vulgare</name>
    <dbReference type="NCBI Taxonomy" id="40419"/>
    <lineage>
        <taxon>Eukaryota</taxon>
        <taxon>Fungi</taxon>
        <taxon>Dikarya</taxon>
        <taxon>Basidiomycota</taxon>
        <taxon>Agaricomycotina</taxon>
        <taxon>Agaricomycetes</taxon>
        <taxon>Russulales</taxon>
        <taxon>Auriscalpiaceae</taxon>
        <taxon>Auriscalpium</taxon>
    </lineage>
</organism>
<proteinExistence type="predicted"/>
<evidence type="ECO:0000313" key="2">
    <source>
        <dbReference type="Proteomes" id="UP000814033"/>
    </source>
</evidence>
<reference evidence="1" key="1">
    <citation type="submission" date="2021-02" db="EMBL/GenBank/DDBJ databases">
        <authorList>
            <consortium name="DOE Joint Genome Institute"/>
            <person name="Ahrendt S."/>
            <person name="Looney B.P."/>
            <person name="Miyauchi S."/>
            <person name="Morin E."/>
            <person name="Drula E."/>
            <person name="Courty P.E."/>
            <person name="Chicoki N."/>
            <person name="Fauchery L."/>
            <person name="Kohler A."/>
            <person name="Kuo A."/>
            <person name="Labutti K."/>
            <person name="Pangilinan J."/>
            <person name="Lipzen A."/>
            <person name="Riley R."/>
            <person name="Andreopoulos W."/>
            <person name="He G."/>
            <person name="Johnson J."/>
            <person name="Barry K.W."/>
            <person name="Grigoriev I.V."/>
            <person name="Nagy L."/>
            <person name="Hibbett D."/>
            <person name="Henrissat B."/>
            <person name="Matheny P.B."/>
            <person name="Labbe J."/>
            <person name="Martin F."/>
        </authorList>
    </citation>
    <scope>NUCLEOTIDE SEQUENCE</scope>
    <source>
        <strain evidence="1">FP105234-sp</strain>
    </source>
</reference>
<name>A0ACB8RM75_9AGAM</name>
<dbReference type="EMBL" id="MU275958">
    <property type="protein sequence ID" value="KAI0045213.1"/>
    <property type="molecule type" value="Genomic_DNA"/>
</dbReference>
<accession>A0ACB8RM75</accession>
<comment type="caution">
    <text evidence="1">The sequence shown here is derived from an EMBL/GenBank/DDBJ whole genome shotgun (WGS) entry which is preliminary data.</text>
</comment>
<evidence type="ECO:0000313" key="1">
    <source>
        <dbReference type="EMBL" id="KAI0045213.1"/>
    </source>
</evidence>